<organism evidence="1 2">
    <name type="scientific">Pleurodeles waltl</name>
    <name type="common">Iberian ribbed newt</name>
    <dbReference type="NCBI Taxonomy" id="8319"/>
    <lineage>
        <taxon>Eukaryota</taxon>
        <taxon>Metazoa</taxon>
        <taxon>Chordata</taxon>
        <taxon>Craniata</taxon>
        <taxon>Vertebrata</taxon>
        <taxon>Euteleostomi</taxon>
        <taxon>Amphibia</taxon>
        <taxon>Batrachia</taxon>
        <taxon>Caudata</taxon>
        <taxon>Salamandroidea</taxon>
        <taxon>Salamandridae</taxon>
        <taxon>Pleurodelinae</taxon>
        <taxon>Pleurodeles</taxon>
    </lineage>
</organism>
<gene>
    <name evidence="1" type="ORF">NDU88_004008</name>
</gene>
<keyword evidence="2" id="KW-1185">Reference proteome</keyword>
<dbReference type="Proteomes" id="UP001066276">
    <property type="component" value="Chromosome 1_2"/>
</dbReference>
<reference evidence="1" key="1">
    <citation type="journal article" date="2022" name="bioRxiv">
        <title>Sequencing and chromosome-scale assembly of the giantPleurodeles waltlgenome.</title>
        <authorList>
            <person name="Brown T."/>
            <person name="Elewa A."/>
            <person name="Iarovenko S."/>
            <person name="Subramanian E."/>
            <person name="Araus A.J."/>
            <person name="Petzold A."/>
            <person name="Susuki M."/>
            <person name="Suzuki K.-i.T."/>
            <person name="Hayashi T."/>
            <person name="Toyoda A."/>
            <person name="Oliveira C."/>
            <person name="Osipova E."/>
            <person name="Leigh N.D."/>
            <person name="Simon A."/>
            <person name="Yun M.H."/>
        </authorList>
    </citation>
    <scope>NUCLEOTIDE SEQUENCE</scope>
    <source>
        <strain evidence="1">20211129_DDA</strain>
        <tissue evidence="1">Liver</tissue>
    </source>
</reference>
<protein>
    <submittedName>
        <fullName evidence="1">Uncharacterized protein</fullName>
    </submittedName>
</protein>
<sequence>MAGPCSAVPFWTAEPCSAVPFCMAGPVQRCLSGRRALFSGAFLHGGALFKRAFLDGGALFSGAFLHGGALFSGAFLHGGALFSGAFLDGGALFSGAFLDGGALFSGACPVIQGSQTWPGLPAQSPSDRAVAGPFGDGVLGPWVSSLTPGMGLVGPSWSALLLADFSALLPLPSFDVALWALPPLDVVAGEVAELWSLGAAVSVFSRWPLTLRVLFPGGGWLSPCC</sequence>
<proteinExistence type="predicted"/>
<evidence type="ECO:0000313" key="1">
    <source>
        <dbReference type="EMBL" id="KAJ1208625.1"/>
    </source>
</evidence>
<dbReference type="AlphaFoldDB" id="A0AAV7W3S2"/>
<evidence type="ECO:0000313" key="2">
    <source>
        <dbReference type="Proteomes" id="UP001066276"/>
    </source>
</evidence>
<comment type="caution">
    <text evidence="1">The sequence shown here is derived from an EMBL/GenBank/DDBJ whole genome shotgun (WGS) entry which is preliminary data.</text>
</comment>
<dbReference type="EMBL" id="JANPWB010000002">
    <property type="protein sequence ID" value="KAJ1208625.1"/>
    <property type="molecule type" value="Genomic_DNA"/>
</dbReference>
<name>A0AAV7W3S2_PLEWA</name>
<accession>A0AAV7W3S2</accession>